<dbReference type="EC" id="1.2.99.-" evidence="14"/>
<dbReference type="SMART" id="SM00929">
    <property type="entry name" value="NADH-G_4Fe-4S_3"/>
    <property type="match status" value="1"/>
</dbReference>
<evidence type="ECO:0000256" key="6">
    <source>
        <dbReference type="ARBA" id="ARBA00022737"/>
    </source>
</evidence>
<keyword evidence="7 14" id="KW-0560">Oxidoreductase</keyword>
<evidence type="ECO:0000256" key="9">
    <source>
        <dbReference type="ARBA" id="ARBA00023014"/>
    </source>
</evidence>
<dbReference type="PROSITE" id="PS00198">
    <property type="entry name" value="4FE4S_FER_1"/>
    <property type="match status" value="1"/>
</dbReference>
<dbReference type="InterPro" id="IPR017900">
    <property type="entry name" value="4Fe4S_Fe_S_CS"/>
</dbReference>
<dbReference type="InterPro" id="IPR041924">
    <property type="entry name" value="Formate_Dh-H_N"/>
</dbReference>
<feature type="domain" description="4Fe-4S ferredoxin-type" evidence="11">
    <location>
        <begin position="163"/>
        <end position="198"/>
    </location>
</feature>
<dbReference type="Gene3D" id="3.40.228.10">
    <property type="entry name" value="Dimethylsulfoxide Reductase, domain 2"/>
    <property type="match status" value="1"/>
</dbReference>
<dbReference type="Gene3D" id="3.10.20.740">
    <property type="match status" value="1"/>
</dbReference>
<dbReference type="PROSITE" id="PS51085">
    <property type="entry name" value="2FE2S_FER_2"/>
    <property type="match status" value="1"/>
</dbReference>
<dbReference type="AlphaFoldDB" id="A0B7M9"/>
<dbReference type="Pfam" id="PF00037">
    <property type="entry name" value="Fer4"/>
    <property type="match status" value="1"/>
</dbReference>
<evidence type="ECO:0000256" key="8">
    <source>
        <dbReference type="ARBA" id="ARBA00023004"/>
    </source>
</evidence>
<dbReference type="SUPFAM" id="SSF54862">
    <property type="entry name" value="4Fe-4S ferredoxins"/>
    <property type="match status" value="1"/>
</dbReference>
<dbReference type="InterPro" id="IPR017896">
    <property type="entry name" value="4Fe4S_Fe-S-bd"/>
</dbReference>
<proteinExistence type="inferred from homology"/>
<dbReference type="SUPFAM" id="SSF54292">
    <property type="entry name" value="2Fe-2S ferredoxin-like"/>
    <property type="match status" value="1"/>
</dbReference>
<dbReference type="Proteomes" id="UP000000674">
    <property type="component" value="Chromosome"/>
</dbReference>
<dbReference type="PIRSF" id="PIRSF036643">
    <property type="entry name" value="FDH_alpha"/>
    <property type="match status" value="1"/>
</dbReference>
<dbReference type="GO" id="GO:0008863">
    <property type="term" value="F:formate dehydrogenase (NAD+) activity"/>
    <property type="evidence" value="ECO:0007669"/>
    <property type="project" value="InterPro"/>
</dbReference>
<keyword evidence="8" id="KW-0408">Iron</keyword>
<evidence type="ECO:0000313" key="15">
    <source>
        <dbReference type="Proteomes" id="UP000000674"/>
    </source>
</evidence>
<name>A0B7M9_METTP</name>
<evidence type="ECO:0000259" key="11">
    <source>
        <dbReference type="PROSITE" id="PS51379"/>
    </source>
</evidence>
<dbReference type="InterPro" id="IPR009010">
    <property type="entry name" value="Asp_de-COase-like_dom_sf"/>
</dbReference>
<evidence type="ECO:0000256" key="2">
    <source>
        <dbReference type="ARBA" id="ARBA00010312"/>
    </source>
</evidence>
<dbReference type="InterPro" id="IPR041925">
    <property type="entry name" value="CT_Formate-Dh_H"/>
</dbReference>
<organism evidence="14 15">
    <name type="scientific">Methanothrix thermoacetophila (strain DSM 6194 / JCM 14653 / NBRC 101360 / PT)</name>
    <name type="common">Methanosaeta thermophila</name>
    <dbReference type="NCBI Taxonomy" id="349307"/>
    <lineage>
        <taxon>Archaea</taxon>
        <taxon>Methanobacteriati</taxon>
        <taxon>Methanobacteriota</taxon>
        <taxon>Stenosarchaea group</taxon>
        <taxon>Methanomicrobia</taxon>
        <taxon>Methanotrichales</taxon>
        <taxon>Methanotrichaceae</taxon>
        <taxon>Methanothrix</taxon>
    </lineage>
</organism>
<dbReference type="Gene3D" id="2.20.25.90">
    <property type="entry name" value="ADC-like domains"/>
    <property type="match status" value="1"/>
</dbReference>
<dbReference type="PROSITE" id="PS00490">
    <property type="entry name" value="MOLYBDOPTERIN_PROK_2"/>
    <property type="match status" value="1"/>
</dbReference>
<dbReference type="InterPro" id="IPR027467">
    <property type="entry name" value="MopterinOxRdtase_cofactor_BS"/>
</dbReference>
<keyword evidence="6" id="KW-0677">Repeat</keyword>
<evidence type="ECO:0000256" key="1">
    <source>
        <dbReference type="ARBA" id="ARBA00007023"/>
    </source>
</evidence>
<dbReference type="PANTHER" id="PTHR43105">
    <property type="entry name" value="RESPIRATORY NITRATE REDUCTASE"/>
    <property type="match status" value="1"/>
</dbReference>
<feature type="domain" description="4Fe-4S His(Cys)3-ligated-type" evidence="13">
    <location>
        <begin position="80"/>
        <end position="146"/>
    </location>
</feature>
<dbReference type="GO" id="GO:0015942">
    <property type="term" value="P:formate metabolic process"/>
    <property type="evidence" value="ECO:0007669"/>
    <property type="project" value="InterPro"/>
</dbReference>
<dbReference type="OrthoDB" id="23466at2157"/>
<accession>A0B7M9</accession>
<keyword evidence="9" id="KW-0411">Iron-sulfur</keyword>
<dbReference type="PROSITE" id="PS51669">
    <property type="entry name" value="4FE4S_MOW_BIS_MGD"/>
    <property type="match status" value="1"/>
</dbReference>
<dbReference type="InterPro" id="IPR006655">
    <property type="entry name" value="Mopterin_OxRdtase_prok_CS"/>
</dbReference>
<comment type="similarity">
    <text evidence="1">In the C-terminal section; belongs to the prokaryotic molybdopterin-containing oxidoreductase family.</text>
</comment>
<dbReference type="EMBL" id="CP000477">
    <property type="protein sequence ID" value="ABK14703.1"/>
    <property type="molecule type" value="Genomic_DNA"/>
</dbReference>
<evidence type="ECO:0000259" key="13">
    <source>
        <dbReference type="PROSITE" id="PS51839"/>
    </source>
</evidence>
<dbReference type="STRING" id="349307.Mthe_0915"/>
<evidence type="ECO:0000313" key="14">
    <source>
        <dbReference type="EMBL" id="ABK14703.1"/>
    </source>
</evidence>
<dbReference type="Pfam" id="PF00384">
    <property type="entry name" value="Molybdopterin"/>
    <property type="match status" value="1"/>
</dbReference>
<dbReference type="SUPFAM" id="SSF53706">
    <property type="entry name" value="Formate dehydrogenase/DMSO reductase, domains 1-3"/>
    <property type="match status" value="1"/>
</dbReference>
<dbReference type="FunFam" id="3.10.20.740:FF:000003">
    <property type="entry name" value="Formate dehydrogenase subunit alpha"/>
    <property type="match status" value="1"/>
</dbReference>
<dbReference type="PROSITE" id="PS00551">
    <property type="entry name" value="MOLYBDOPTERIN_PROK_1"/>
    <property type="match status" value="1"/>
</dbReference>
<sequence length="920" mass="101488">MDKICLTIDGVEVSVPRGTTILNAARKAGIYIPALCDHPDLKPIGICKLCIVEIAGWETYPTSCTTYAENGMVVRTDTSEIQEMRRNTLELLLAITSHPVSCLICERKRDCSELKECMRKFPATVGCKYCPKDGECEIQRAAEYLGLERIRYPVSYKGLPVFREPFFDRDYNLCIMCGRCARICSELRGEGVLQMIADYHRGSWIGPDSLIESTCKFCGACVDACPTGALYARIEKWERAEHSAVTTCPFCGVGCQIEVGARNNHIVRVRGQRGPNEGQLCVKGRFGLEFAESTDRLKTPMIRRDGVLVSATWDEALDLIAERLSSYKGDEFGMVASAKCTNEEVYLAQKFARVVMGTNNIDNCARLCHASTISGLSIAIGSGAMTNSIDDLRNAGCILVIGSNTTEQHPVIGLRIKEAKRRGARIIVANPRRIELCGIADVWIRNRPGTDLPLILGMCKSIKDAGLADMGFIRDRTEGFEDFARSLDELQMDVICGLTGVDESLIKEAALLYANGNPSSIVYSMGITQHACGTDNVLALANLAMMTGNIGVPGGGINPLRGQNNVQGACDMGALPNMLPGYQNVLSAEARAMIEGIWGMRIPERPGLTLVEMFDAARSGRIRAMYIIGENPVLSEPDAGHVIEALGDLDFLVVQDIFLTETAQLADVVLPAACSLEKDGTFTSTERRVQMVRRILAPPGDARPDWWILQEIALRMGYRKGFSFSSTAEIMNEISRVARIYGGISHERLESGGIQWPCTDPEHPGTSYLHRDGFANGRGRFSVLRYRPPEELPDSEYPMVLLTGRILYHYHTGTMTRRVHDLEYLRGEEVVEINPEDGANLGLNEGDLVEVASRRGSVRARVRLTDRSPKGTVFMTFHFSETPTNVLTSRCLDPVAKIPELKFCAVRIRKIQGSQHVQNM</sequence>
<protein>
    <submittedName>
        <fullName evidence="14">Formate dehydrogenase, alpha subunit (F420)</fullName>
        <ecNumber evidence="14">1.2.99.-</ecNumber>
    </submittedName>
</protein>
<dbReference type="Pfam" id="PF01568">
    <property type="entry name" value="Molydop_binding"/>
    <property type="match status" value="1"/>
</dbReference>
<dbReference type="GeneID" id="4462379"/>
<dbReference type="InterPro" id="IPR050123">
    <property type="entry name" value="Prok_molybdopt-oxidoreductase"/>
</dbReference>
<dbReference type="Gene3D" id="3.40.50.740">
    <property type="match status" value="1"/>
</dbReference>
<evidence type="ECO:0000256" key="7">
    <source>
        <dbReference type="ARBA" id="ARBA00023002"/>
    </source>
</evidence>
<dbReference type="SUPFAM" id="SSF50692">
    <property type="entry name" value="ADC-like"/>
    <property type="match status" value="1"/>
</dbReference>
<dbReference type="Pfam" id="PF13510">
    <property type="entry name" value="Fer2_4"/>
    <property type="match status" value="1"/>
</dbReference>
<evidence type="ECO:0000256" key="5">
    <source>
        <dbReference type="ARBA" id="ARBA00022723"/>
    </source>
</evidence>
<comment type="similarity">
    <text evidence="2">Belongs to the prokaryotic molybdopterin-containing oxidoreductase family.</text>
</comment>
<dbReference type="Gene3D" id="2.40.40.20">
    <property type="match status" value="1"/>
</dbReference>
<dbReference type="CDD" id="cd00207">
    <property type="entry name" value="fer2"/>
    <property type="match status" value="1"/>
</dbReference>
<dbReference type="PANTHER" id="PTHR43105:SF14">
    <property type="entry name" value="FORMATE DEHYDROGENASE H"/>
    <property type="match status" value="1"/>
</dbReference>
<dbReference type="KEGG" id="mtp:Mthe_0915"/>
<dbReference type="PROSITE" id="PS51379">
    <property type="entry name" value="4FE4S_FER_2"/>
    <property type="match status" value="2"/>
</dbReference>
<keyword evidence="15" id="KW-1185">Reference proteome</keyword>
<dbReference type="SMART" id="SM00926">
    <property type="entry name" value="Molybdop_Fe4S4"/>
    <property type="match status" value="1"/>
</dbReference>
<dbReference type="Pfam" id="PF04879">
    <property type="entry name" value="Molybdop_Fe4S4"/>
    <property type="match status" value="1"/>
</dbReference>
<dbReference type="GO" id="GO:0046872">
    <property type="term" value="F:metal ion binding"/>
    <property type="evidence" value="ECO:0007669"/>
    <property type="project" value="UniProtKB-KW"/>
</dbReference>
<evidence type="ECO:0000256" key="3">
    <source>
        <dbReference type="ARBA" id="ARBA00022485"/>
    </source>
</evidence>
<keyword evidence="4" id="KW-0001">2Fe-2S</keyword>
<dbReference type="InterPro" id="IPR006963">
    <property type="entry name" value="Mopterin_OxRdtase_4Fe-4S_dom"/>
</dbReference>
<evidence type="ECO:0000256" key="4">
    <source>
        <dbReference type="ARBA" id="ARBA00022714"/>
    </source>
</evidence>
<dbReference type="GO" id="GO:0022904">
    <property type="term" value="P:respiratory electron transport chain"/>
    <property type="evidence" value="ECO:0007669"/>
    <property type="project" value="TreeGrafter"/>
</dbReference>
<evidence type="ECO:0000259" key="10">
    <source>
        <dbReference type="PROSITE" id="PS51085"/>
    </source>
</evidence>
<dbReference type="HOGENOM" id="CLU_000422_4_0_2"/>
<dbReference type="GO" id="GO:0043546">
    <property type="term" value="F:molybdopterin cofactor binding"/>
    <property type="evidence" value="ECO:0007669"/>
    <property type="project" value="InterPro"/>
</dbReference>
<reference evidence="14 15" key="1">
    <citation type="submission" date="2006-10" db="EMBL/GenBank/DDBJ databases">
        <title>Complete sequence of Methanosaeta thermophila PT.</title>
        <authorList>
            <consortium name="US DOE Joint Genome Institute"/>
            <person name="Copeland A."/>
            <person name="Lucas S."/>
            <person name="Lapidus A."/>
            <person name="Barry K."/>
            <person name="Detter J.C."/>
            <person name="Glavina del Rio T."/>
            <person name="Hammon N."/>
            <person name="Israni S."/>
            <person name="Pitluck S."/>
            <person name="Chain P."/>
            <person name="Malfatti S."/>
            <person name="Shin M."/>
            <person name="Vergez L."/>
            <person name="Schmutz J."/>
            <person name="Larimer F."/>
            <person name="Land M."/>
            <person name="Hauser L."/>
            <person name="Kyrpides N."/>
            <person name="Kim E."/>
            <person name="Smith K.S."/>
            <person name="Ingram-Smith C."/>
            <person name="Richardson P."/>
        </authorList>
    </citation>
    <scope>NUCLEOTIDE SEQUENCE [LARGE SCALE GENOMIC DNA]</scope>
    <source>
        <strain evidence="15">DSM 6194 / JCM 14653 / NBRC 101360 / PT</strain>
    </source>
</reference>
<dbReference type="InterPro" id="IPR006657">
    <property type="entry name" value="MoPterin_dinucl-bd_dom"/>
</dbReference>
<dbReference type="PROSITE" id="PS51839">
    <property type="entry name" value="4FE4S_HC3"/>
    <property type="match status" value="1"/>
</dbReference>
<dbReference type="InterPro" id="IPR001041">
    <property type="entry name" value="2Fe-2S_ferredoxin-type"/>
</dbReference>
<dbReference type="GO" id="GO:0003954">
    <property type="term" value="F:NADH dehydrogenase activity"/>
    <property type="evidence" value="ECO:0007669"/>
    <property type="project" value="TreeGrafter"/>
</dbReference>
<dbReference type="RefSeq" id="WP_011696098.1">
    <property type="nucleotide sequence ID" value="NC_008553.1"/>
</dbReference>
<feature type="domain" description="4Fe-4S Mo/W bis-MGD-type" evidence="12">
    <location>
        <begin position="241"/>
        <end position="295"/>
    </location>
</feature>
<feature type="domain" description="2Fe-2S ferredoxin-type" evidence="10">
    <location>
        <begin position="2"/>
        <end position="80"/>
    </location>
</feature>
<feature type="domain" description="4Fe-4S ferredoxin-type" evidence="11">
    <location>
        <begin position="206"/>
        <end position="235"/>
    </location>
</feature>
<dbReference type="InterPro" id="IPR036010">
    <property type="entry name" value="2Fe-2S_ferredoxin-like_sf"/>
</dbReference>
<dbReference type="GO" id="GO:0051537">
    <property type="term" value="F:2 iron, 2 sulfur cluster binding"/>
    <property type="evidence" value="ECO:0007669"/>
    <property type="project" value="UniProtKB-KW"/>
</dbReference>
<gene>
    <name evidence="14" type="ordered locus">Mthe_0915</name>
</gene>
<dbReference type="InterPro" id="IPR006656">
    <property type="entry name" value="Mopterin_OxRdtase"/>
</dbReference>
<keyword evidence="5" id="KW-0479">Metal-binding</keyword>
<keyword evidence="3" id="KW-0004">4Fe-4S</keyword>
<dbReference type="GO" id="GO:0051539">
    <property type="term" value="F:4 iron, 4 sulfur cluster binding"/>
    <property type="evidence" value="ECO:0007669"/>
    <property type="project" value="UniProtKB-KW"/>
</dbReference>
<evidence type="ECO:0000259" key="12">
    <source>
        <dbReference type="PROSITE" id="PS51669"/>
    </source>
</evidence>
<dbReference type="InterPro" id="IPR006478">
    <property type="entry name" value="Formate_DH_asu"/>
</dbReference>
<dbReference type="Gene3D" id="3.30.70.20">
    <property type="match status" value="1"/>
</dbReference>
<dbReference type="GO" id="GO:0016020">
    <property type="term" value="C:membrane"/>
    <property type="evidence" value="ECO:0007669"/>
    <property type="project" value="TreeGrafter"/>
</dbReference>
<dbReference type="CDD" id="cd02753">
    <property type="entry name" value="MopB_Formate-Dh-H"/>
    <property type="match status" value="1"/>
</dbReference>
<dbReference type="FunFam" id="3.30.70.20:FF:000035">
    <property type="entry name" value="Iron hydrogenase 1"/>
    <property type="match status" value="1"/>
</dbReference>
<dbReference type="InterPro" id="IPR019574">
    <property type="entry name" value="NADH_UbQ_OxRdtase_Gsu_4Fe4S-bd"/>
</dbReference>
<dbReference type="NCBIfam" id="TIGR01591">
    <property type="entry name" value="Fdh-alpha"/>
    <property type="match status" value="1"/>
</dbReference>
<dbReference type="CDD" id="cd02790">
    <property type="entry name" value="MopB_CT_Formate-Dh_H"/>
    <property type="match status" value="1"/>
</dbReference>